<organism evidence="4 5">
    <name type="scientific">Methanosalsum natronophilum</name>
    <dbReference type="NCBI Taxonomy" id="768733"/>
    <lineage>
        <taxon>Archaea</taxon>
        <taxon>Methanobacteriati</taxon>
        <taxon>Methanobacteriota</taxon>
        <taxon>Stenosarchaea group</taxon>
        <taxon>Methanomicrobia</taxon>
        <taxon>Methanosarcinales</taxon>
        <taxon>Methanosarcinaceae</taxon>
        <taxon>Methanosalsum</taxon>
    </lineage>
</organism>
<dbReference type="Gene3D" id="1.10.8.240">
    <property type="entry name" value="CofD-like domain"/>
    <property type="match status" value="1"/>
</dbReference>
<comment type="cofactor">
    <cofactor evidence="3">
        <name>Mg(2+)</name>
        <dbReference type="ChEBI" id="CHEBI:18420"/>
    </cofactor>
</comment>
<protein>
    <recommendedName>
        <fullName evidence="3">2-phospho-L-lactate transferase</fullName>
        <ecNumber evidence="3">2.7.8.28</ecNumber>
    </recommendedName>
    <alternativeName>
        <fullName evidence="3">EPPG:FO PEP transferase</fullName>
    </alternativeName>
</protein>
<comment type="pathway">
    <text evidence="3">Cofactor biosynthesis; coenzyme F420 biosynthesis.</text>
</comment>
<dbReference type="EC" id="2.7.8.28" evidence="3"/>
<dbReference type="Proteomes" id="UP000284763">
    <property type="component" value="Unassembled WGS sequence"/>
</dbReference>
<dbReference type="RefSeq" id="WP_259133789.1">
    <property type="nucleotide sequence ID" value="NZ_JANUCS010000003.1"/>
</dbReference>
<name>A0A3R7X7C1_9EURY</name>
<comment type="catalytic activity">
    <reaction evidence="3">
        <text>(2S)-lactyl-2-diphospho-5'-guanosine + 7,8-didemethyl-8-hydroxy-5-deazariboflavin = oxidized coenzyme F420-0 + GMP + H(+)</text>
        <dbReference type="Rhea" id="RHEA:63444"/>
        <dbReference type="ChEBI" id="CHEBI:15378"/>
        <dbReference type="ChEBI" id="CHEBI:58115"/>
        <dbReference type="ChEBI" id="CHEBI:59435"/>
        <dbReference type="ChEBI" id="CHEBI:59904"/>
        <dbReference type="ChEBI" id="CHEBI:59907"/>
        <dbReference type="EC" id="2.7.8.28"/>
    </reaction>
</comment>
<dbReference type="AlphaFoldDB" id="A0A3R7X7C1"/>
<dbReference type="PANTHER" id="PTHR43007">
    <property type="entry name" value="2-PHOSPHO-L-LACTATE TRANSFERASE"/>
    <property type="match status" value="1"/>
</dbReference>
<comment type="caution">
    <text evidence="4">The sequence shown here is derived from an EMBL/GenBank/DDBJ whole genome shotgun (WGS) entry which is preliminary data.</text>
</comment>
<dbReference type="GO" id="GO:0000287">
    <property type="term" value="F:magnesium ion binding"/>
    <property type="evidence" value="ECO:0007669"/>
    <property type="project" value="InterPro"/>
</dbReference>
<dbReference type="GO" id="GO:0052645">
    <property type="term" value="P:F420-0 metabolic process"/>
    <property type="evidence" value="ECO:0007669"/>
    <property type="project" value="UniProtKB-UniRule"/>
</dbReference>
<dbReference type="CDD" id="cd07186">
    <property type="entry name" value="CofD_like"/>
    <property type="match status" value="1"/>
</dbReference>
<dbReference type="Pfam" id="PF01933">
    <property type="entry name" value="CofD"/>
    <property type="match status" value="1"/>
</dbReference>
<comment type="caution">
    <text evidence="3">Lacks conserved residue(s) required for the propagation of feature annotation.</text>
</comment>
<dbReference type="UniPathway" id="UPA00071"/>
<comment type="function">
    <text evidence="3">Catalyzes the transfer of the 2-phospholactate moiety from (2S)-lactyl-2-diphospho-5'-guanosine to 7,8-didemethyl-8-hydroxy-5-deazariboflavin (FO) with the formation of oxidized coenzyme F420-0 and GMP.</text>
</comment>
<gene>
    <name evidence="3" type="primary">cofD</name>
    <name evidence="4" type="ORF">D5R95_03330</name>
</gene>
<evidence type="ECO:0000313" key="4">
    <source>
        <dbReference type="EMBL" id="RQD87879.1"/>
    </source>
</evidence>
<accession>A0A3R7X7C1</accession>
<dbReference type="EMBL" id="QZAB01000221">
    <property type="protein sequence ID" value="RQD87879.1"/>
    <property type="molecule type" value="Genomic_DNA"/>
</dbReference>
<proteinExistence type="inferred from homology"/>
<sequence length="306" mass="34099">MIVLSGGTGTPKLIQGFSNTEMSDEIKVIVNTAEDKWVSSNLVCPDVDTILYLLSNKLDTSKWWGIKNDTFKTYHQLQELGYEEDMMIGDMDRSTHIIRTSLLSEGKSLSESINSLRILFDISTEVYPMSDDPISTYVNTDKGTLHYQDFWIKEKGLPEVSDVWIEGINEAKISPMALKALHNDDRVLIGPSNPVTSIGPILALKEMRDILEEKTVLAVSPIISKKAFSGPAVNLMKAKNIEISSSGVASEYKELIDGFIVDVRDDCPLSSFKGDYKVYREDTLMTSLNASKNLARSIINIFDNLS</sequence>
<dbReference type="Gene3D" id="3.40.50.10680">
    <property type="entry name" value="CofD-like domains"/>
    <property type="match status" value="1"/>
</dbReference>
<evidence type="ECO:0000256" key="2">
    <source>
        <dbReference type="ARBA" id="ARBA00022842"/>
    </source>
</evidence>
<feature type="binding site" evidence="3">
    <location>
        <position position="48"/>
    </location>
    <ligand>
        <name>7,8-didemethyl-8-hydroxy-5-deazariboflavin</name>
        <dbReference type="ChEBI" id="CHEBI:59904"/>
    </ligand>
</feature>
<dbReference type="GO" id="GO:0043743">
    <property type="term" value="F:LPPG:FO 2-phospho-L-lactate transferase activity"/>
    <property type="evidence" value="ECO:0007669"/>
    <property type="project" value="UniProtKB-EC"/>
</dbReference>
<keyword evidence="2 3" id="KW-0460">Magnesium</keyword>
<evidence type="ECO:0000313" key="5">
    <source>
        <dbReference type="Proteomes" id="UP000284763"/>
    </source>
</evidence>
<evidence type="ECO:0000256" key="1">
    <source>
        <dbReference type="ARBA" id="ARBA00022679"/>
    </source>
</evidence>
<comment type="subunit">
    <text evidence="3">Homodimer.</text>
</comment>
<dbReference type="InterPro" id="IPR038136">
    <property type="entry name" value="CofD-like_dom_sf"/>
</dbReference>
<keyword evidence="1 3" id="KW-0808">Transferase</keyword>
<dbReference type="NCBIfam" id="TIGR01819">
    <property type="entry name" value="F420_cofD"/>
    <property type="match status" value="1"/>
</dbReference>
<reference evidence="4 5" key="1">
    <citation type="submission" date="2018-08" db="EMBL/GenBank/DDBJ databases">
        <title>The metabolism and importance of syntrophic acetate oxidation coupled to methane or sulfide production in haloalkaline environments.</title>
        <authorList>
            <person name="Timmers P.H.A."/>
            <person name="Vavourakis C.D."/>
            <person name="Sorokin D.Y."/>
            <person name="Sinninghe Damste J.S."/>
            <person name="Muyzer G."/>
            <person name="Stams A.J.M."/>
            <person name="Plugge C.M."/>
        </authorList>
    </citation>
    <scope>NUCLEOTIDE SEQUENCE [LARGE SCALE GENOMIC DNA]</scope>
    <source>
        <strain evidence="4">MSAO_Arc3</strain>
    </source>
</reference>
<dbReference type="InterPro" id="IPR010115">
    <property type="entry name" value="FbiA/CofD"/>
</dbReference>
<dbReference type="PANTHER" id="PTHR43007:SF1">
    <property type="entry name" value="2-PHOSPHO-L-LACTATE TRANSFERASE"/>
    <property type="match status" value="1"/>
</dbReference>
<dbReference type="HAMAP" id="MF_01257">
    <property type="entry name" value="CofD"/>
    <property type="match status" value="1"/>
</dbReference>
<evidence type="ECO:0000256" key="3">
    <source>
        <dbReference type="HAMAP-Rule" id="MF_01257"/>
    </source>
</evidence>
<comment type="similarity">
    <text evidence="3">Belongs to the CofD family.</text>
</comment>
<dbReference type="InterPro" id="IPR002882">
    <property type="entry name" value="CofD"/>
</dbReference>
<dbReference type="SUPFAM" id="SSF142338">
    <property type="entry name" value="CofD-like"/>
    <property type="match status" value="1"/>
</dbReference>